<protein>
    <submittedName>
        <fullName evidence="5">NADP oxidoreductase</fullName>
    </submittedName>
</protein>
<keyword evidence="2" id="KW-0574">Periplasm</keyword>
<organism evidence="5 6">
    <name type="scientific">Geobacter anodireducens</name>
    <dbReference type="NCBI Taxonomy" id="1340425"/>
    <lineage>
        <taxon>Bacteria</taxon>
        <taxon>Pseudomonadati</taxon>
        <taxon>Thermodesulfobacteriota</taxon>
        <taxon>Desulfuromonadia</taxon>
        <taxon>Geobacterales</taxon>
        <taxon>Geobacteraceae</taxon>
        <taxon>Geobacter</taxon>
    </lineage>
</organism>
<keyword evidence="3" id="KW-0560">Oxidoreductase</keyword>
<comment type="caution">
    <text evidence="5">The sequence shown here is derived from an EMBL/GenBank/DDBJ whole genome shotgun (WGS) entry which is preliminary data.</text>
</comment>
<dbReference type="InterPro" id="IPR037024">
    <property type="entry name" value="NiFe_Hase_small_N_sf"/>
</dbReference>
<keyword evidence="6" id="KW-1185">Reference proteome</keyword>
<evidence type="ECO:0000256" key="1">
    <source>
        <dbReference type="ARBA" id="ARBA00004418"/>
    </source>
</evidence>
<evidence type="ECO:0000313" key="5">
    <source>
        <dbReference type="EMBL" id="MBE2888015.1"/>
    </source>
</evidence>
<accession>A0ABR9NUT0</accession>
<reference evidence="5 6" key="1">
    <citation type="submission" date="2020-10" db="EMBL/GenBank/DDBJ databases">
        <title>Investigation of anaerobic biodegradation of phenanthrene by a sulfate-dependent Geobacter anodireducens strain PheS2.</title>
        <authorList>
            <person name="Zhang Z."/>
        </authorList>
    </citation>
    <scope>NUCLEOTIDE SEQUENCE [LARGE SCALE GENOMIC DNA]</scope>
    <source>
        <strain evidence="5 6">PheS2</strain>
    </source>
</reference>
<dbReference type="Gene3D" id="3.40.50.700">
    <property type="entry name" value="NADH:ubiquinone oxidoreductase-like, 20kDa subunit"/>
    <property type="match status" value="1"/>
</dbReference>
<dbReference type="InterPro" id="IPR006137">
    <property type="entry name" value="NADH_UbQ_OxRdtase-like_20kDa"/>
</dbReference>
<gene>
    <name evidence="5" type="ORF">IIE05_08535</name>
</gene>
<sequence>MRGAPGGVELIGSGRLRLATAWLGGCSGCHMSFLDLDEYLLELSQVADLVYGPFVDAKEFPTGVDVALVEGAVTNRANLAMACIIRQRSRTVISFGDCAITGNVTAMRNHLTVTETLDPFRCGGEAPPAFDYAAVPQLLPRALPLHQVIPVDGYIPGCPPGPDRIRAAIECLLRGEPVHLAPGMLTFG</sequence>
<comment type="subcellular location">
    <subcellularLocation>
        <location evidence="1">Periplasm</location>
    </subcellularLocation>
</comment>
<evidence type="ECO:0000256" key="2">
    <source>
        <dbReference type="ARBA" id="ARBA00022764"/>
    </source>
</evidence>
<name>A0ABR9NUT0_9BACT</name>
<dbReference type="PANTHER" id="PTHR42845:SF1">
    <property type="entry name" value="HYDROGENASE SMALL SUBUNIT"/>
    <property type="match status" value="1"/>
</dbReference>
<feature type="domain" description="NADH:ubiquinone oxidoreductase-like 20kDa subunit" evidence="4">
    <location>
        <begin position="26"/>
        <end position="170"/>
    </location>
</feature>
<dbReference type="Proteomes" id="UP000618926">
    <property type="component" value="Unassembled WGS sequence"/>
</dbReference>
<dbReference type="InterPro" id="IPR051349">
    <property type="entry name" value="Hydrogenase_assoc-protein"/>
</dbReference>
<evidence type="ECO:0000259" key="4">
    <source>
        <dbReference type="Pfam" id="PF01058"/>
    </source>
</evidence>
<dbReference type="EMBL" id="JADBFD010000010">
    <property type="protein sequence ID" value="MBE2888015.1"/>
    <property type="molecule type" value="Genomic_DNA"/>
</dbReference>
<evidence type="ECO:0000313" key="6">
    <source>
        <dbReference type="Proteomes" id="UP000618926"/>
    </source>
</evidence>
<dbReference type="SUPFAM" id="SSF56770">
    <property type="entry name" value="HydA/Nqo6-like"/>
    <property type="match status" value="1"/>
</dbReference>
<evidence type="ECO:0000256" key="3">
    <source>
        <dbReference type="ARBA" id="ARBA00023002"/>
    </source>
</evidence>
<proteinExistence type="predicted"/>
<dbReference type="Pfam" id="PF01058">
    <property type="entry name" value="Oxidored_q6"/>
    <property type="match status" value="1"/>
</dbReference>
<dbReference type="RefSeq" id="WP_192905518.1">
    <property type="nucleotide sequence ID" value="NZ_JADBFD010000010.1"/>
</dbReference>
<dbReference type="PANTHER" id="PTHR42845">
    <property type="entry name" value="COENZYME F420-REDUCING HYDROGENASE, GAMMA SUBUNIT"/>
    <property type="match status" value="1"/>
</dbReference>